<feature type="active site" description="Proton acceptor" evidence="6">
    <location>
        <position position="28"/>
    </location>
</feature>
<evidence type="ECO:0000256" key="5">
    <source>
        <dbReference type="PIRSR" id="PIRSR005054-1"/>
    </source>
</evidence>
<name>A0A1B1YE12_THEST</name>
<gene>
    <name evidence="8" type="ORF">CSTERTH_08170</name>
</gene>
<keyword evidence="2" id="KW-0694">RNA-binding</keyword>
<dbReference type="RefSeq" id="WP_015359348.1">
    <property type="nucleotide sequence ID" value="NZ_CP014672.1"/>
</dbReference>
<dbReference type="CDD" id="cd21140">
    <property type="entry name" value="Cas6_I-like"/>
    <property type="match status" value="1"/>
</dbReference>
<evidence type="ECO:0000259" key="7">
    <source>
        <dbReference type="Pfam" id="PF01881"/>
    </source>
</evidence>
<feature type="active site" description="Proton donor" evidence="6">
    <location>
        <position position="40"/>
    </location>
</feature>
<dbReference type="Proteomes" id="UP000092971">
    <property type="component" value="Chromosome"/>
</dbReference>
<dbReference type="PANTHER" id="PTHR36984:SF1">
    <property type="entry name" value="CRISPR-ASSOCIATED ENDORIBONUCLEASE CAS6 1"/>
    <property type="match status" value="1"/>
</dbReference>
<evidence type="ECO:0000256" key="2">
    <source>
        <dbReference type="ARBA" id="ARBA00022884"/>
    </source>
</evidence>
<evidence type="ECO:0000313" key="9">
    <source>
        <dbReference type="Proteomes" id="UP000092971"/>
    </source>
</evidence>
<sequence>MHICIRLNAANDIVLPVHYNHIVQGFIYNMIDRELAEFLHSKGYGEGRKFKLFCFSNILGKSNIDSANGTITFKPPIKLEVSSPDEYFCESFANTVLKKEAKLGKNLLEIESIEISRQDVLDNKIVLKTLSPITAYSTLLRPDQRKYTCFFQPGEEDFNRIVEENLRKKYRAYTGMQPPEEKVWFSPITQPRLHIVKYKGYIVKGYTCRLSVEGPRELLQMAVDAGLGGKNSQGFGCVKLAE</sequence>
<dbReference type="AlphaFoldDB" id="A0A1B1YE12"/>
<dbReference type="OrthoDB" id="9797488at2"/>
<dbReference type="EMBL" id="CP014672">
    <property type="protein sequence ID" value="ANW99001.1"/>
    <property type="molecule type" value="Genomic_DNA"/>
</dbReference>
<dbReference type="GO" id="GO:0003723">
    <property type="term" value="F:RNA binding"/>
    <property type="evidence" value="ECO:0007669"/>
    <property type="project" value="UniProtKB-KW"/>
</dbReference>
<protein>
    <recommendedName>
        <fullName evidence="4">CRISPR-associated endoribonuclease</fullName>
    </recommendedName>
</protein>
<evidence type="ECO:0000256" key="3">
    <source>
        <dbReference type="ARBA" id="ARBA00023118"/>
    </source>
</evidence>
<feature type="site" description="Transition state stabilizer" evidence="5">
    <location>
        <position position="51"/>
    </location>
</feature>
<evidence type="ECO:0000256" key="4">
    <source>
        <dbReference type="PIRNR" id="PIRNR005054"/>
    </source>
</evidence>
<feature type="domain" description="CRISPR associated protein Cas6 C-terminal" evidence="7">
    <location>
        <begin position="122"/>
        <end position="240"/>
    </location>
</feature>
<proteinExistence type="inferred from homology"/>
<dbReference type="Pfam" id="PF01881">
    <property type="entry name" value="Cas_Cas6_C"/>
    <property type="match status" value="1"/>
</dbReference>
<dbReference type="PANTHER" id="PTHR36984">
    <property type="entry name" value="CRISPR-ASSOCIATED ENDORIBONUCLEASE CAS6 1"/>
    <property type="match status" value="1"/>
</dbReference>
<keyword evidence="3" id="KW-0051">Antiviral defense</keyword>
<evidence type="ECO:0000256" key="1">
    <source>
        <dbReference type="ARBA" id="ARBA00005937"/>
    </source>
</evidence>
<organism evidence="8 9">
    <name type="scientific">Thermoclostridium stercorarium subsp. thermolacticum DSM 2910</name>
    <dbReference type="NCBI Taxonomy" id="1121336"/>
    <lineage>
        <taxon>Bacteria</taxon>
        <taxon>Bacillati</taxon>
        <taxon>Bacillota</taxon>
        <taxon>Clostridia</taxon>
        <taxon>Eubacteriales</taxon>
        <taxon>Oscillospiraceae</taxon>
        <taxon>Thermoclostridium</taxon>
    </lineage>
</organism>
<dbReference type="InterPro" id="IPR049435">
    <property type="entry name" value="Cas_Cas6_C"/>
</dbReference>
<comment type="function">
    <text evidence="4">CRISPR (clustered regularly interspaced short palindromic repeat), is an adaptive immune system that provides protection against mobile genetic elements (viruses, transposable elements and conjugative plasmids). CRISPR clusters contain sequences complementary to antecedent mobile elements and target invading nucleic acids. CRISPR clusters are transcribed and processed into CRISPR RNA (crRNA).</text>
</comment>
<dbReference type="GO" id="GO:0016788">
    <property type="term" value="F:hydrolase activity, acting on ester bonds"/>
    <property type="evidence" value="ECO:0007669"/>
    <property type="project" value="InterPro"/>
</dbReference>
<evidence type="ECO:0000313" key="8">
    <source>
        <dbReference type="EMBL" id="ANW99001.1"/>
    </source>
</evidence>
<dbReference type="Gene3D" id="3.30.70.1890">
    <property type="match status" value="1"/>
</dbReference>
<dbReference type="NCBIfam" id="TIGR01877">
    <property type="entry name" value="cas_cas6"/>
    <property type="match status" value="1"/>
</dbReference>
<reference evidence="8 9" key="1">
    <citation type="submission" date="2016-02" db="EMBL/GenBank/DDBJ databases">
        <title>Comparison of Clostridium stercorarium subspecies using comparative genomics and transcriptomics.</title>
        <authorList>
            <person name="Schellenberg J."/>
            <person name="Thallinger G."/>
            <person name="Levin D.B."/>
            <person name="Zhang X."/>
            <person name="Alvare G."/>
            <person name="Fristensky B."/>
            <person name="Sparling R."/>
        </authorList>
    </citation>
    <scope>NUCLEOTIDE SEQUENCE [LARGE SCALE GENOMIC DNA]</scope>
    <source>
        <strain evidence="8 9">DSM 2910</strain>
    </source>
</reference>
<comment type="similarity">
    <text evidence="1 4">Belongs to the CRISPR-associated protein Cas6/Cse3/CasE family.</text>
</comment>
<dbReference type="GO" id="GO:0051607">
    <property type="term" value="P:defense response to virus"/>
    <property type="evidence" value="ECO:0007669"/>
    <property type="project" value="UniProtKB-KW"/>
</dbReference>
<evidence type="ECO:0000256" key="6">
    <source>
        <dbReference type="PIRSR" id="PIRSR005054-50"/>
    </source>
</evidence>
<accession>A0A1B1YE12</accession>
<dbReference type="Gene3D" id="3.30.70.1900">
    <property type="match status" value="1"/>
</dbReference>
<dbReference type="InterPro" id="IPR045747">
    <property type="entry name" value="CRISPR-assoc_prot_Cas6_N_sf"/>
</dbReference>
<dbReference type="InterPro" id="IPR010156">
    <property type="entry name" value="CRISPR-assoc_prot_Cas6"/>
</dbReference>
<dbReference type="PIRSF" id="PIRSF005054">
    <property type="entry name" value="PF1131"/>
    <property type="match status" value="1"/>
</dbReference>